<accession>A0A847TYG9</accession>
<proteinExistence type="predicted"/>
<evidence type="ECO:0000313" key="3">
    <source>
        <dbReference type="Proteomes" id="UP000610611"/>
    </source>
</evidence>
<dbReference type="AlphaFoldDB" id="A0A847TYG9"/>
<sequence>MEEQEVVDKGDGEDNSELPKAWVEAFLQYEEHITSVLDEAKREKLNDNHDKSRELLLNLGSNLPEAFRAVIYSVNLNEDFLDDVEEQMDSETREGLESLNSEYSILQDESLIVRYLVGSPRENVPTRGTLSIDFKYSENMPFIDYTLQSGDVELLDIQAEPSVFIHLSHLALDAAVTALEDAAEYNHQIDEEEMAEVVSTYQSLQSEMEEANELIENITSEMDLEPEDAESETTEGDPENPESEQ</sequence>
<organism evidence="2 3">
    <name type="scientific">Haloarcula rubripromontorii</name>
    <dbReference type="NCBI Taxonomy" id="1705562"/>
    <lineage>
        <taxon>Archaea</taxon>
        <taxon>Methanobacteriati</taxon>
        <taxon>Methanobacteriota</taxon>
        <taxon>Stenosarchaea group</taxon>
        <taxon>Halobacteria</taxon>
        <taxon>Halobacteriales</taxon>
        <taxon>Haloarculaceae</taxon>
        <taxon>Haloarcula</taxon>
    </lineage>
</organism>
<gene>
    <name evidence="2" type="ORF">GOC83_08185</name>
</gene>
<dbReference type="Proteomes" id="UP000610611">
    <property type="component" value="Unassembled WGS sequence"/>
</dbReference>
<dbReference type="RefSeq" id="WP_170083216.1">
    <property type="nucleotide sequence ID" value="NZ_WOWB01000001.1"/>
</dbReference>
<feature type="compositionally biased region" description="Acidic residues" evidence="1">
    <location>
        <begin position="222"/>
        <end position="245"/>
    </location>
</feature>
<name>A0A847TYG9_9EURY</name>
<feature type="region of interest" description="Disordered" evidence="1">
    <location>
        <begin position="219"/>
        <end position="245"/>
    </location>
</feature>
<protein>
    <submittedName>
        <fullName evidence="2">Uncharacterized protein</fullName>
    </submittedName>
</protein>
<reference evidence="2" key="1">
    <citation type="submission" date="2019-12" db="EMBL/GenBank/DDBJ databases">
        <title>The whole-genome sequencing of Haloarcula japonica strain pws8.</title>
        <authorList>
            <person name="Verma D.K."/>
            <person name="Gopal K."/>
            <person name="Prasad E.S."/>
        </authorList>
    </citation>
    <scope>NUCLEOTIDE SEQUENCE</scope>
    <source>
        <strain evidence="2">Pws8</strain>
    </source>
</reference>
<evidence type="ECO:0000313" key="2">
    <source>
        <dbReference type="EMBL" id="NLV06105.1"/>
    </source>
</evidence>
<evidence type="ECO:0000256" key="1">
    <source>
        <dbReference type="SAM" id="MobiDB-lite"/>
    </source>
</evidence>
<comment type="caution">
    <text evidence="2">The sequence shown here is derived from an EMBL/GenBank/DDBJ whole genome shotgun (WGS) entry which is preliminary data.</text>
</comment>
<dbReference type="EMBL" id="WOWB01000001">
    <property type="protein sequence ID" value="NLV06105.1"/>
    <property type="molecule type" value="Genomic_DNA"/>
</dbReference>